<feature type="domain" description="DUF3658" evidence="1">
    <location>
        <begin position="45"/>
        <end position="114"/>
    </location>
</feature>
<evidence type="ECO:0000313" key="3">
    <source>
        <dbReference type="Proteomes" id="UP000652074"/>
    </source>
</evidence>
<comment type="caution">
    <text evidence="2">The sequence shown here is derived from an EMBL/GenBank/DDBJ whole genome shotgun (WGS) entry which is preliminary data.</text>
</comment>
<evidence type="ECO:0000313" key="2">
    <source>
        <dbReference type="EMBL" id="NMF87143.1"/>
    </source>
</evidence>
<proteinExistence type="predicted"/>
<evidence type="ECO:0000259" key="1">
    <source>
        <dbReference type="Pfam" id="PF12395"/>
    </source>
</evidence>
<accession>A0ABX1MGS0</accession>
<dbReference type="EMBL" id="WTVR01000002">
    <property type="protein sequence ID" value="NMF87143.1"/>
    <property type="molecule type" value="Genomic_DNA"/>
</dbReference>
<dbReference type="Pfam" id="PF12395">
    <property type="entry name" value="DUF3658"/>
    <property type="match status" value="1"/>
</dbReference>
<dbReference type="RefSeq" id="WP_169204594.1">
    <property type="nucleotide sequence ID" value="NZ_WTVR01000002.1"/>
</dbReference>
<gene>
    <name evidence="2" type="ORF">GPA26_01475</name>
</gene>
<protein>
    <recommendedName>
        <fullName evidence="1">DUF3658 domain-containing protein</fullName>
    </recommendedName>
</protein>
<name>A0ABX1MGS0_9RHOO</name>
<dbReference type="InterPro" id="IPR022123">
    <property type="entry name" value="DUF3658"/>
</dbReference>
<sequence>MIPAARNRHCAGMGFEEAVVPGADARGRRAVSQFEPGEFGELLGRTRVLDAAEITRLAQEWQRNAAIASGVRRWADGRVSHHGDDYYDGLLLAQYDDEWQPAGQAIGLAMWDCRIAHRRRGQADDAGRRARDTALNAGEPNRLRLTFGSTARPARIEINASPDPASAPPAHH</sequence>
<keyword evidence="3" id="KW-1185">Reference proteome</keyword>
<reference evidence="2 3" key="1">
    <citation type="submission" date="2019-12" db="EMBL/GenBank/DDBJ databases">
        <title>Comparative genomics gives insights into the taxonomy of the Azoarcus-Aromatoleum group and reveals separate origins of nif in the plant-associated Azoarcus and non-plant-associated Aromatoleum sub-groups.</title>
        <authorList>
            <person name="Lafos M."/>
            <person name="Maluk M."/>
            <person name="Batista M."/>
            <person name="Junghare M."/>
            <person name="Carmona M."/>
            <person name="Faoro H."/>
            <person name="Cruz L.M."/>
            <person name="Battistoni F."/>
            <person name="De Souza E."/>
            <person name="Pedrosa F."/>
            <person name="Chen W.-M."/>
            <person name="Poole P.S."/>
            <person name="Dixon R.A."/>
            <person name="James E.K."/>
        </authorList>
    </citation>
    <scope>NUCLEOTIDE SEQUENCE [LARGE SCALE GENOMIC DNA]</scope>
    <source>
        <strain evidence="2 3">ToN1</strain>
    </source>
</reference>
<dbReference type="Proteomes" id="UP000652074">
    <property type="component" value="Unassembled WGS sequence"/>
</dbReference>
<organism evidence="2 3">
    <name type="scientific">Aromatoleum petrolei</name>
    <dbReference type="NCBI Taxonomy" id="76116"/>
    <lineage>
        <taxon>Bacteria</taxon>
        <taxon>Pseudomonadati</taxon>
        <taxon>Pseudomonadota</taxon>
        <taxon>Betaproteobacteria</taxon>
        <taxon>Rhodocyclales</taxon>
        <taxon>Rhodocyclaceae</taxon>
        <taxon>Aromatoleum</taxon>
    </lineage>
</organism>